<gene>
    <name evidence="2" type="ORF">MSEO_07530</name>
</gene>
<evidence type="ECO:0000313" key="2">
    <source>
        <dbReference type="EMBL" id="BBY00254.1"/>
    </source>
</evidence>
<keyword evidence="3" id="KW-1185">Reference proteome</keyword>
<dbReference type="InterPro" id="IPR014457">
    <property type="entry name" value="UCP010260"/>
</dbReference>
<proteinExistence type="predicted"/>
<evidence type="ECO:0000313" key="3">
    <source>
        <dbReference type="Proteomes" id="UP000466632"/>
    </source>
</evidence>
<accession>A0A7I7NVQ1</accession>
<dbReference type="AlphaFoldDB" id="A0A7I7NVQ1"/>
<feature type="domain" description="DUF1990" evidence="1">
    <location>
        <begin position="24"/>
        <end position="176"/>
    </location>
</feature>
<dbReference type="InterPro" id="IPR018960">
    <property type="entry name" value="DUF1990"/>
</dbReference>
<dbReference type="KEGG" id="mseo:MSEO_07530"/>
<name>A0A7I7NVQ1_9MYCO</name>
<dbReference type="PANTHER" id="PTHR34202:SF1">
    <property type="entry name" value="UPF0548 PROTEIN"/>
    <property type="match status" value="1"/>
</dbReference>
<dbReference type="PANTHER" id="PTHR34202">
    <property type="entry name" value="UPF0548 PROTEIN"/>
    <property type="match status" value="1"/>
</dbReference>
<evidence type="ECO:0000259" key="1">
    <source>
        <dbReference type="Pfam" id="PF09348"/>
    </source>
</evidence>
<dbReference type="Proteomes" id="UP000466632">
    <property type="component" value="Chromosome"/>
</dbReference>
<reference evidence="2 3" key="1">
    <citation type="journal article" date="2019" name="Emerg. Microbes Infect.">
        <title>Comprehensive subspecies identification of 175 nontuberculous mycobacteria species based on 7547 genomic profiles.</title>
        <authorList>
            <person name="Matsumoto Y."/>
            <person name="Kinjo T."/>
            <person name="Motooka D."/>
            <person name="Nabeya D."/>
            <person name="Jung N."/>
            <person name="Uechi K."/>
            <person name="Horii T."/>
            <person name="Iida T."/>
            <person name="Fujita J."/>
            <person name="Nakamura S."/>
        </authorList>
    </citation>
    <scope>NUCLEOTIDE SEQUENCE [LARGE SCALE GENOMIC DNA]</scope>
    <source>
        <strain evidence="2 3">JCM 16018</strain>
    </source>
</reference>
<dbReference type="EMBL" id="AP022582">
    <property type="protein sequence ID" value="BBY00254.1"/>
    <property type="molecule type" value="Genomic_DNA"/>
</dbReference>
<protein>
    <recommendedName>
        <fullName evidence="1">DUF1990 domain-containing protein</fullName>
    </recommendedName>
</protein>
<dbReference type="Pfam" id="PF09348">
    <property type="entry name" value="DUF1990"/>
    <property type="match status" value="1"/>
</dbReference>
<sequence>MPPRIPAWQADRVDLAALEELPLTYTEVGATASGALPAGYGHLHTETQIGTGRQRFERAADAVMRWGMQRGAGLGVHASSEVAEVDTVVVVRMGFLPAPCRVVYVVDEPDMRGFAYGTLPGHPESGEERFVVRRDPVTSAVFAEVTAFSRPATWWSKAVRPVVSVAQRVIARRYLRGV</sequence>
<organism evidence="2 3">
    <name type="scientific">Mycobacterium seoulense</name>
    <dbReference type="NCBI Taxonomy" id="386911"/>
    <lineage>
        <taxon>Bacteria</taxon>
        <taxon>Bacillati</taxon>
        <taxon>Actinomycetota</taxon>
        <taxon>Actinomycetes</taxon>
        <taxon>Mycobacteriales</taxon>
        <taxon>Mycobacteriaceae</taxon>
        <taxon>Mycobacterium</taxon>
    </lineage>
</organism>
<dbReference type="PIRSF" id="PIRSF010260">
    <property type="entry name" value="UCP010260"/>
    <property type="match status" value="1"/>
</dbReference>